<feature type="coiled-coil region" evidence="1">
    <location>
        <begin position="306"/>
        <end position="341"/>
    </location>
</feature>
<comment type="caution">
    <text evidence="3">The sequence shown here is derived from an EMBL/GenBank/DDBJ whole genome shotgun (WGS) entry which is preliminary data.</text>
</comment>
<evidence type="ECO:0000313" key="3">
    <source>
        <dbReference type="EMBL" id="CAE8650414.1"/>
    </source>
</evidence>
<evidence type="ECO:0000313" key="4">
    <source>
        <dbReference type="Proteomes" id="UP000626109"/>
    </source>
</evidence>
<feature type="compositionally biased region" description="Acidic residues" evidence="2">
    <location>
        <begin position="541"/>
        <end position="559"/>
    </location>
</feature>
<feature type="compositionally biased region" description="Basic and acidic residues" evidence="2">
    <location>
        <begin position="519"/>
        <end position="532"/>
    </location>
</feature>
<feature type="compositionally biased region" description="Basic and acidic residues" evidence="2">
    <location>
        <begin position="23"/>
        <end position="37"/>
    </location>
</feature>
<protein>
    <submittedName>
        <fullName evidence="3">Uncharacterized protein</fullName>
    </submittedName>
</protein>
<reference evidence="3" key="1">
    <citation type="submission" date="2021-02" db="EMBL/GenBank/DDBJ databases">
        <authorList>
            <person name="Dougan E. K."/>
            <person name="Rhodes N."/>
            <person name="Thang M."/>
            <person name="Chan C."/>
        </authorList>
    </citation>
    <scope>NUCLEOTIDE SEQUENCE</scope>
</reference>
<gene>
    <name evidence="3" type="ORF">PGLA2088_LOCUS8236</name>
</gene>
<evidence type="ECO:0000256" key="1">
    <source>
        <dbReference type="SAM" id="Coils"/>
    </source>
</evidence>
<proteinExistence type="predicted"/>
<feature type="non-terminal residue" evidence="3">
    <location>
        <position position="740"/>
    </location>
</feature>
<accession>A0A813IGA7</accession>
<dbReference type="Proteomes" id="UP000626109">
    <property type="component" value="Unassembled WGS sequence"/>
</dbReference>
<sequence length="740" mass="80139">MNHSPTGWSAPGEVATPITIDSSADRSADRSRSDHGVKPGRPVACVAPKAITDRAPQHHIIHSDVENARAEERASGDESEDDDLIADAEYAIQQKELDILRLRRDMVARRASKSKKSKASSGGDIDDILGMMADEDNTHLNAGVLRDHERNASLQATQEASSSSAGAMVHPPGLMLRDGTYHLDSGFPATTEVTQEVVHSYTPTRPTTHGPYVRDELNKTVVEVANRAYSAGAVATGQEAERRHAAYMQAANDAFQAAEMKHAQDAIDIKTEAERLHQIKMDEANQSSIEWRLAAEQLHASKMAEAQIVANEVAAIEANLVKQEAERLHEMTTSAAALEARSAIALASARGEQTIEQANEYAKYVHEESLRLTNAAHAASVEEKAMNSEAKESTDRELASLREQLRIATQRLNQPRIDVSGTAGFLTPTGRSAPASMYNSPEKKMLFSDTILGTDLPRLLTGAVTQLFGARTATSTEQPSSSSGTQRPQPQHTPFTFNFGSNPGFDPPGRGGKMPPTGDQKKESDPKKEGDPQGKGPGDDGGGDDPDDDPGPDGDPIDPEEAIKAMMQGLKNRGGSSSGGKEAESVKLKPLPSAVGFRAWRNHVRNAVVSASKDPQKSFIWILEVEREDATWNSMKYETGSHETLGTKLATAVTSIARGDLGTKISLCNEEGANRGEMVSGRQLLWLVYQSYKLSQTSGALYSLVDLTTLRIKNEKGQKDDTPHSDKQLRWFVSSWDGLI</sequence>
<feature type="region of interest" description="Disordered" evidence="2">
    <location>
        <begin position="471"/>
        <end position="559"/>
    </location>
</feature>
<keyword evidence="1" id="KW-0175">Coiled coil</keyword>
<name>A0A813IGA7_POLGL</name>
<dbReference type="AlphaFoldDB" id="A0A813IGA7"/>
<feature type="region of interest" description="Disordered" evidence="2">
    <location>
        <begin position="1"/>
        <end position="82"/>
    </location>
</feature>
<organism evidence="3 4">
    <name type="scientific">Polarella glacialis</name>
    <name type="common">Dinoflagellate</name>
    <dbReference type="NCBI Taxonomy" id="89957"/>
    <lineage>
        <taxon>Eukaryota</taxon>
        <taxon>Sar</taxon>
        <taxon>Alveolata</taxon>
        <taxon>Dinophyceae</taxon>
        <taxon>Suessiales</taxon>
        <taxon>Suessiaceae</taxon>
        <taxon>Polarella</taxon>
    </lineage>
</organism>
<dbReference type="EMBL" id="CAJNNW010008810">
    <property type="protein sequence ID" value="CAE8650414.1"/>
    <property type="molecule type" value="Genomic_DNA"/>
</dbReference>
<feature type="compositionally biased region" description="Polar residues" evidence="2">
    <location>
        <begin position="472"/>
        <end position="501"/>
    </location>
</feature>
<evidence type="ECO:0000256" key="2">
    <source>
        <dbReference type="SAM" id="MobiDB-lite"/>
    </source>
</evidence>
<feature type="compositionally biased region" description="Basic and acidic residues" evidence="2">
    <location>
        <begin position="51"/>
        <end position="76"/>
    </location>
</feature>